<keyword evidence="3" id="KW-1185">Reference proteome</keyword>
<evidence type="ECO:0000313" key="2">
    <source>
        <dbReference type="EMBL" id="KXB01749.1"/>
    </source>
</evidence>
<protein>
    <submittedName>
        <fullName evidence="2">Uncharacterized protein</fullName>
    </submittedName>
</protein>
<accession>A0A133V5N2</accession>
<feature type="transmembrane region" description="Helical" evidence="1">
    <location>
        <begin position="21"/>
        <end position="43"/>
    </location>
</feature>
<evidence type="ECO:0000313" key="3">
    <source>
        <dbReference type="Proteomes" id="UP000070400"/>
    </source>
</evidence>
<name>A0A133V5N2_9EURY</name>
<feature type="transmembrane region" description="Helical" evidence="1">
    <location>
        <begin position="63"/>
        <end position="81"/>
    </location>
</feature>
<gene>
    <name evidence="2" type="ORF">AKJ43_03120</name>
</gene>
<proteinExistence type="predicted"/>
<reference evidence="2 3" key="1">
    <citation type="journal article" date="2016" name="Sci. Rep.">
        <title>Metabolic traits of an uncultured archaeal lineage -MSBL1- from brine pools of the Red Sea.</title>
        <authorList>
            <person name="Mwirichia R."/>
            <person name="Alam I."/>
            <person name="Rashid M."/>
            <person name="Vinu M."/>
            <person name="Ba-Alawi W."/>
            <person name="Anthony Kamau A."/>
            <person name="Kamanda Ngugi D."/>
            <person name="Goker M."/>
            <person name="Klenk H.P."/>
            <person name="Bajic V."/>
            <person name="Stingl U."/>
        </authorList>
    </citation>
    <scope>NUCLEOTIDE SEQUENCE [LARGE SCALE GENOMIC DNA]</scope>
    <source>
        <strain evidence="2">SCGC-AAA261D19</strain>
    </source>
</reference>
<organism evidence="2 3">
    <name type="scientific">candidate division MSBL1 archaeon SCGC-AAA261D19</name>
    <dbReference type="NCBI Taxonomy" id="1698273"/>
    <lineage>
        <taxon>Archaea</taxon>
        <taxon>Methanobacteriati</taxon>
        <taxon>Methanobacteriota</taxon>
        <taxon>candidate division MSBL1</taxon>
    </lineage>
</organism>
<dbReference type="Proteomes" id="UP000070400">
    <property type="component" value="Unassembled WGS sequence"/>
</dbReference>
<evidence type="ECO:0000256" key="1">
    <source>
        <dbReference type="SAM" id="Phobius"/>
    </source>
</evidence>
<comment type="caution">
    <text evidence="2">The sequence shown here is derived from an EMBL/GenBank/DDBJ whole genome shotgun (WGS) entry which is preliminary data.</text>
</comment>
<keyword evidence="1" id="KW-0812">Transmembrane</keyword>
<dbReference type="EMBL" id="LHXX01000041">
    <property type="protein sequence ID" value="KXB01749.1"/>
    <property type="molecule type" value="Genomic_DNA"/>
</dbReference>
<sequence>MLMAKGSGKYALGNLIFNYGKMYVFGGSILTALGLLWVIITGAPTLSAFIKQVVMVMVPNSNFFFLNLIINPLVGVFVATLRWSSSMKRRGYWCRLLESKRQWRNRLLSG</sequence>
<dbReference type="AlphaFoldDB" id="A0A133V5N2"/>
<keyword evidence="1" id="KW-1133">Transmembrane helix</keyword>
<keyword evidence="1" id="KW-0472">Membrane</keyword>